<feature type="non-terminal residue" evidence="2">
    <location>
        <position position="1"/>
    </location>
</feature>
<gene>
    <name evidence="2" type="ORF">Taro_029328</name>
</gene>
<feature type="non-terminal residue" evidence="2">
    <location>
        <position position="236"/>
    </location>
</feature>
<evidence type="ECO:0000313" key="3">
    <source>
        <dbReference type="Proteomes" id="UP000652761"/>
    </source>
</evidence>
<accession>A0A843VL12</accession>
<dbReference type="EMBL" id="NMUH01001942">
    <property type="protein sequence ID" value="MQL96645.1"/>
    <property type="molecule type" value="Genomic_DNA"/>
</dbReference>
<reference evidence="2" key="1">
    <citation type="submission" date="2017-07" db="EMBL/GenBank/DDBJ databases">
        <title>Taro Niue Genome Assembly and Annotation.</title>
        <authorList>
            <person name="Atibalentja N."/>
            <person name="Keating K."/>
            <person name="Fields C.J."/>
        </authorList>
    </citation>
    <scope>NUCLEOTIDE SEQUENCE</scope>
    <source>
        <strain evidence="2">Niue_2</strain>
        <tissue evidence="2">Leaf</tissue>
    </source>
</reference>
<evidence type="ECO:0000313" key="2">
    <source>
        <dbReference type="EMBL" id="MQL96645.1"/>
    </source>
</evidence>
<comment type="caution">
    <text evidence="2">The sequence shown here is derived from an EMBL/GenBank/DDBJ whole genome shotgun (WGS) entry which is preliminary data.</text>
</comment>
<proteinExistence type="predicted"/>
<dbReference type="Proteomes" id="UP000652761">
    <property type="component" value="Unassembled WGS sequence"/>
</dbReference>
<feature type="transmembrane region" description="Helical" evidence="1">
    <location>
        <begin position="188"/>
        <end position="212"/>
    </location>
</feature>
<keyword evidence="3" id="KW-1185">Reference proteome</keyword>
<keyword evidence="1" id="KW-0472">Membrane</keyword>
<organism evidence="2 3">
    <name type="scientific">Colocasia esculenta</name>
    <name type="common">Wild taro</name>
    <name type="synonym">Arum esculentum</name>
    <dbReference type="NCBI Taxonomy" id="4460"/>
    <lineage>
        <taxon>Eukaryota</taxon>
        <taxon>Viridiplantae</taxon>
        <taxon>Streptophyta</taxon>
        <taxon>Embryophyta</taxon>
        <taxon>Tracheophyta</taxon>
        <taxon>Spermatophyta</taxon>
        <taxon>Magnoliopsida</taxon>
        <taxon>Liliopsida</taxon>
        <taxon>Araceae</taxon>
        <taxon>Aroideae</taxon>
        <taxon>Colocasieae</taxon>
        <taxon>Colocasia</taxon>
    </lineage>
</organism>
<keyword evidence="1" id="KW-1133">Transmembrane helix</keyword>
<dbReference type="AlphaFoldDB" id="A0A843VL12"/>
<sequence>IKRPNENTTYRGVAFLRCIYTFFCVRHPLSPSPTLVSRVPHRLTPSPPPVFVFLLRLRSPIDDRESAAVDIATLSPSPTPVYAYLTPSPPPVFVFLLRLRSPVTIGNLLPSTSPLFRCNTYWGHMLLVLTGFSIRIQVFLPGSSYLGLPPSLSLPGSRVHAFADCAFDRQRIIRVCDAMTMVPLLLKAIAVVVFHSVVVFKGVAAVFNPLVLSLKERSLPFLNDIIQLFSEWEGPS</sequence>
<evidence type="ECO:0000256" key="1">
    <source>
        <dbReference type="SAM" id="Phobius"/>
    </source>
</evidence>
<protein>
    <submittedName>
        <fullName evidence="2">Uncharacterized protein</fullName>
    </submittedName>
</protein>
<name>A0A843VL12_COLES</name>
<keyword evidence="1" id="KW-0812">Transmembrane</keyword>